<organism evidence="2 3">
    <name type="scientific">Eumeta variegata</name>
    <name type="common">Bagworm moth</name>
    <name type="synonym">Eumeta japonica</name>
    <dbReference type="NCBI Taxonomy" id="151549"/>
    <lineage>
        <taxon>Eukaryota</taxon>
        <taxon>Metazoa</taxon>
        <taxon>Ecdysozoa</taxon>
        <taxon>Arthropoda</taxon>
        <taxon>Hexapoda</taxon>
        <taxon>Insecta</taxon>
        <taxon>Pterygota</taxon>
        <taxon>Neoptera</taxon>
        <taxon>Endopterygota</taxon>
        <taxon>Lepidoptera</taxon>
        <taxon>Glossata</taxon>
        <taxon>Ditrysia</taxon>
        <taxon>Tineoidea</taxon>
        <taxon>Psychidae</taxon>
        <taxon>Oiketicinae</taxon>
        <taxon>Eumeta</taxon>
    </lineage>
</organism>
<sequence>MRHNDPRTTPRFGATSDGRSDSYLCTFRKHGKGCTVQVIALASTGNEVETLRFMTPLPTDRNGVGLQKDLYLNFNYIATIIKYMTLLS</sequence>
<dbReference type="AlphaFoldDB" id="A0A4C1T7B3"/>
<comment type="caution">
    <text evidence="2">The sequence shown here is derived from an EMBL/GenBank/DDBJ whole genome shotgun (WGS) entry which is preliminary data.</text>
</comment>
<gene>
    <name evidence="2" type="ORF">EVAR_76477_1</name>
</gene>
<feature type="region of interest" description="Disordered" evidence="1">
    <location>
        <begin position="1"/>
        <end position="21"/>
    </location>
</feature>
<proteinExistence type="predicted"/>
<evidence type="ECO:0000313" key="2">
    <source>
        <dbReference type="EMBL" id="GBP09440.1"/>
    </source>
</evidence>
<protein>
    <submittedName>
        <fullName evidence="2">Uncharacterized protein</fullName>
    </submittedName>
</protein>
<dbReference type="EMBL" id="BGZK01000036">
    <property type="protein sequence ID" value="GBP09440.1"/>
    <property type="molecule type" value="Genomic_DNA"/>
</dbReference>
<reference evidence="2 3" key="1">
    <citation type="journal article" date="2019" name="Commun. Biol.">
        <title>The bagworm genome reveals a unique fibroin gene that provides high tensile strength.</title>
        <authorList>
            <person name="Kono N."/>
            <person name="Nakamura H."/>
            <person name="Ohtoshi R."/>
            <person name="Tomita M."/>
            <person name="Numata K."/>
            <person name="Arakawa K."/>
        </authorList>
    </citation>
    <scope>NUCLEOTIDE SEQUENCE [LARGE SCALE GENOMIC DNA]</scope>
</reference>
<name>A0A4C1T7B3_EUMVA</name>
<dbReference type="Proteomes" id="UP000299102">
    <property type="component" value="Unassembled WGS sequence"/>
</dbReference>
<keyword evidence="3" id="KW-1185">Reference proteome</keyword>
<evidence type="ECO:0000313" key="3">
    <source>
        <dbReference type="Proteomes" id="UP000299102"/>
    </source>
</evidence>
<accession>A0A4C1T7B3</accession>
<evidence type="ECO:0000256" key="1">
    <source>
        <dbReference type="SAM" id="MobiDB-lite"/>
    </source>
</evidence>